<keyword evidence="2" id="KW-0732">Signal</keyword>
<reference evidence="3 4" key="1">
    <citation type="journal article" date="2015" name="Genome Announc.">
        <title>Complete Genome Sequence and Annotation of Corynebacterium singulare DSM 44357, Isolated from a Human Semen Specimen.</title>
        <authorList>
            <person name="Merten M."/>
            <person name="Brinkrolf K."/>
            <person name="Albersmeier A."/>
            <person name="Kutter Y."/>
            <person name="Ruckert C."/>
            <person name="Tauch A."/>
        </authorList>
    </citation>
    <scope>NUCLEOTIDE SEQUENCE [LARGE SCALE GENOMIC DNA]</scope>
    <source>
        <strain evidence="3">IBS B52218</strain>
    </source>
</reference>
<organism evidence="3 4">
    <name type="scientific">Corynebacterium singulare</name>
    <dbReference type="NCBI Taxonomy" id="161899"/>
    <lineage>
        <taxon>Bacteria</taxon>
        <taxon>Bacillati</taxon>
        <taxon>Actinomycetota</taxon>
        <taxon>Actinomycetes</taxon>
        <taxon>Mycobacteriales</taxon>
        <taxon>Corynebacteriaceae</taxon>
        <taxon>Corynebacterium</taxon>
    </lineage>
</organism>
<dbReference type="KEGG" id="csx:CSING_03780"/>
<gene>
    <name evidence="3" type="ORF">CSING_03780</name>
</gene>
<dbReference type="RefSeq" id="WP_042529796.1">
    <property type="nucleotide sequence ID" value="NZ_CP010827.1"/>
</dbReference>
<dbReference type="HOGENOM" id="CLU_2286792_0_0_11"/>
<evidence type="ECO:0000313" key="4">
    <source>
        <dbReference type="Proteomes" id="UP000031890"/>
    </source>
</evidence>
<evidence type="ECO:0000256" key="2">
    <source>
        <dbReference type="SAM" id="SignalP"/>
    </source>
</evidence>
<keyword evidence="1" id="KW-0472">Membrane</keyword>
<keyword evidence="1" id="KW-1133">Transmembrane helix</keyword>
<feature type="signal peptide" evidence="2">
    <location>
        <begin position="1"/>
        <end position="28"/>
    </location>
</feature>
<dbReference type="AlphaFoldDB" id="A0A0B6ETZ9"/>
<evidence type="ECO:0000313" key="3">
    <source>
        <dbReference type="EMBL" id="AJI78303.1"/>
    </source>
</evidence>
<name>A0A0B6ETZ9_9CORY</name>
<sequence length="101" mass="10504">MKLSRFAVAAATSTALAVSTLTAPAAFAAEDDAPQGGSAMWLYSTIMTGALEIAKSSHAPNTHPTENFGTDLLIVAPLAIALIPLQFVAEQEVRLSSQFSL</sequence>
<dbReference type="EMBL" id="CP010827">
    <property type="protein sequence ID" value="AJI78303.1"/>
    <property type="molecule type" value="Genomic_DNA"/>
</dbReference>
<protein>
    <recommendedName>
        <fullName evidence="5">Secreted protein</fullName>
    </recommendedName>
</protein>
<dbReference type="Proteomes" id="UP000031890">
    <property type="component" value="Chromosome"/>
</dbReference>
<feature type="transmembrane region" description="Helical" evidence="1">
    <location>
        <begin position="72"/>
        <end position="89"/>
    </location>
</feature>
<accession>A0A0B6ETZ9</accession>
<proteinExistence type="predicted"/>
<feature type="chain" id="PRO_5002108174" description="Secreted protein" evidence="2">
    <location>
        <begin position="29"/>
        <end position="101"/>
    </location>
</feature>
<dbReference type="OrthoDB" id="4427404at2"/>
<evidence type="ECO:0008006" key="5">
    <source>
        <dbReference type="Google" id="ProtNLM"/>
    </source>
</evidence>
<evidence type="ECO:0000256" key="1">
    <source>
        <dbReference type="SAM" id="Phobius"/>
    </source>
</evidence>
<keyword evidence="1" id="KW-0812">Transmembrane</keyword>